<dbReference type="Pfam" id="PF14200">
    <property type="entry name" value="RicinB_lectin_2"/>
    <property type="match status" value="1"/>
</dbReference>
<dbReference type="SMART" id="SM00458">
    <property type="entry name" value="RICIN"/>
    <property type="match status" value="1"/>
</dbReference>
<dbReference type="SUPFAM" id="SSF53955">
    <property type="entry name" value="Lysozyme-like"/>
    <property type="match status" value="1"/>
</dbReference>
<name>A0ABT9MXC6_9ACTN</name>
<reference evidence="3 4" key="1">
    <citation type="submission" date="2023-07" db="EMBL/GenBank/DDBJ databases">
        <title>Sequencing the genomes of 1000 actinobacteria strains.</title>
        <authorList>
            <person name="Klenk H.-P."/>
        </authorList>
    </citation>
    <scope>NUCLEOTIDE SEQUENCE [LARGE SCALE GENOMIC DNA]</scope>
    <source>
        <strain evidence="3 4">DSM 44710</strain>
    </source>
</reference>
<evidence type="ECO:0000313" key="4">
    <source>
        <dbReference type="Proteomes" id="UP001240984"/>
    </source>
</evidence>
<protein>
    <recommendedName>
        <fullName evidence="2">Ricin B lectin domain-containing protein</fullName>
    </recommendedName>
</protein>
<evidence type="ECO:0000259" key="2">
    <source>
        <dbReference type="SMART" id="SM00458"/>
    </source>
</evidence>
<comment type="caution">
    <text evidence="3">The sequence shown here is derived from an EMBL/GenBank/DDBJ whole genome shotgun (WGS) entry which is preliminary data.</text>
</comment>
<feature type="domain" description="Ricin B lectin" evidence="2">
    <location>
        <begin position="425"/>
        <end position="570"/>
    </location>
</feature>
<dbReference type="Gene3D" id="2.80.10.50">
    <property type="match status" value="1"/>
</dbReference>
<dbReference type="PROSITE" id="PS50231">
    <property type="entry name" value="RICIN_B_LECTIN"/>
    <property type="match status" value="1"/>
</dbReference>
<sequence>MTERVAALPSIGVRAWRSLRTTRQRVEAGVAFTAAVACVVAAGIQVGPALAEPKIEGVAVPAEVLPAIVVGVTSCPDLTGPRLAAQLMAASEFNTAARSATGQGLAGLDDEGWKKWAPWSGAQRADVLANVLALAHRTCESVGQARSFGVEGDLWEAAVAAEESGLTAVVQAKRVPDAARAHVDTVTGYANWYADQPQFTGEQAEPESSGAPGVNGETIPEEYVGLVVEAGKICPAASAPRIAAQLMALSAFNPNLRGHNGGMGIAQFTPEMWRLYRPSANASVWDPKAAIPAMGSAVCSLRNQLSGLHLEDDGQAGDPGVLALAAYQWGMTAVRAEGGVPRNAFVAQLPDMVDSLAPVYEKDGRLIPVTPSPSAAPTTAGPSSSSSPSPSAPGTPSPSPSGAAPSSPAPSAPASSPAAPAWDPKASWVIKNVYSGRVIDVPGYQETTAGGTTMHLWDRADGDRDQFWHVVAAPEAGWFFIKNAWNNKVLGIRDGSTANHAELVMQDEAATVPTQHWQLKDLGEGRYHIINRKSGKALDLNGDDCCGGNGTPIQQYDLQDFAVDQRWTLSK</sequence>
<accession>A0ABT9MXC6</accession>
<gene>
    <name evidence="3" type="ORF">J2S43_004606</name>
</gene>
<feature type="region of interest" description="Disordered" evidence="1">
    <location>
        <begin position="367"/>
        <end position="421"/>
    </location>
</feature>
<dbReference type="InterPro" id="IPR035992">
    <property type="entry name" value="Ricin_B-like_lectins"/>
</dbReference>
<dbReference type="RefSeq" id="WP_306832421.1">
    <property type="nucleotide sequence ID" value="NZ_JAUSRA010000001.1"/>
</dbReference>
<feature type="compositionally biased region" description="Pro residues" evidence="1">
    <location>
        <begin position="390"/>
        <end position="399"/>
    </location>
</feature>
<keyword evidence="4" id="KW-1185">Reference proteome</keyword>
<feature type="compositionally biased region" description="Low complexity" evidence="1">
    <location>
        <begin position="412"/>
        <end position="421"/>
    </location>
</feature>
<dbReference type="Proteomes" id="UP001240984">
    <property type="component" value="Unassembled WGS sequence"/>
</dbReference>
<evidence type="ECO:0000256" key="1">
    <source>
        <dbReference type="SAM" id="MobiDB-lite"/>
    </source>
</evidence>
<evidence type="ECO:0000313" key="3">
    <source>
        <dbReference type="EMBL" id="MDP9796094.1"/>
    </source>
</evidence>
<feature type="compositionally biased region" description="Low complexity" evidence="1">
    <location>
        <begin position="372"/>
        <end position="389"/>
    </location>
</feature>
<dbReference type="InterPro" id="IPR000772">
    <property type="entry name" value="Ricin_B_lectin"/>
</dbReference>
<proteinExistence type="predicted"/>
<dbReference type="EMBL" id="JAUSRA010000001">
    <property type="protein sequence ID" value="MDP9796094.1"/>
    <property type="molecule type" value="Genomic_DNA"/>
</dbReference>
<dbReference type="Gene3D" id="1.10.530.10">
    <property type="match status" value="1"/>
</dbReference>
<dbReference type="CDD" id="cd00161">
    <property type="entry name" value="beta-trefoil_Ricin-like"/>
    <property type="match status" value="1"/>
</dbReference>
<dbReference type="SUPFAM" id="SSF50370">
    <property type="entry name" value="Ricin B-like lectins"/>
    <property type="match status" value="1"/>
</dbReference>
<organism evidence="3 4">
    <name type="scientific">Catenuloplanes nepalensis</name>
    <dbReference type="NCBI Taxonomy" id="587533"/>
    <lineage>
        <taxon>Bacteria</taxon>
        <taxon>Bacillati</taxon>
        <taxon>Actinomycetota</taxon>
        <taxon>Actinomycetes</taxon>
        <taxon>Micromonosporales</taxon>
        <taxon>Micromonosporaceae</taxon>
        <taxon>Catenuloplanes</taxon>
    </lineage>
</organism>
<dbReference type="InterPro" id="IPR023346">
    <property type="entry name" value="Lysozyme-like_dom_sf"/>
</dbReference>